<evidence type="ECO:0000313" key="3">
    <source>
        <dbReference type="EMBL" id="DBA02871.1"/>
    </source>
</evidence>
<dbReference type="PANTHER" id="PTHR39211">
    <property type="entry name" value="CHROMOSOME 7, WHOLE GENOME SHOTGUN SEQUENCE"/>
    <property type="match status" value="1"/>
</dbReference>
<feature type="compositionally biased region" description="Polar residues" evidence="1">
    <location>
        <begin position="1"/>
        <end position="12"/>
    </location>
</feature>
<feature type="region of interest" description="Disordered" evidence="1">
    <location>
        <begin position="4136"/>
        <end position="4173"/>
    </location>
</feature>
<feature type="region of interest" description="Disordered" evidence="1">
    <location>
        <begin position="1092"/>
        <end position="1127"/>
    </location>
</feature>
<feature type="region of interest" description="Disordered" evidence="1">
    <location>
        <begin position="690"/>
        <end position="717"/>
    </location>
</feature>
<proteinExistence type="predicted"/>
<feature type="region of interest" description="Disordered" evidence="1">
    <location>
        <begin position="81"/>
        <end position="128"/>
    </location>
</feature>
<dbReference type="InterPro" id="IPR022226">
    <property type="entry name" value="DUF3752"/>
</dbReference>
<feature type="compositionally biased region" description="Low complexity" evidence="1">
    <location>
        <begin position="56"/>
        <end position="65"/>
    </location>
</feature>
<feature type="compositionally biased region" description="Basic and acidic residues" evidence="1">
    <location>
        <begin position="3860"/>
        <end position="3870"/>
    </location>
</feature>
<dbReference type="Proteomes" id="UP001146120">
    <property type="component" value="Unassembled WGS sequence"/>
</dbReference>
<feature type="region of interest" description="Disordered" evidence="1">
    <location>
        <begin position="1616"/>
        <end position="1643"/>
    </location>
</feature>
<feature type="compositionally biased region" description="Low complexity" evidence="1">
    <location>
        <begin position="4059"/>
        <end position="4071"/>
    </location>
</feature>
<feature type="region of interest" description="Disordered" evidence="1">
    <location>
        <begin position="1707"/>
        <end position="1737"/>
    </location>
</feature>
<feature type="region of interest" description="Disordered" evidence="1">
    <location>
        <begin position="4193"/>
        <end position="4292"/>
    </location>
</feature>
<feature type="compositionally biased region" description="Basic residues" evidence="1">
    <location>
        <begin position="1630"/>
        <end position="1639"/>
    </location>
</feature>
<feature type="compositionally biased region" description="Acidic residues" evidence="1">
    <location>
        <begin position="628"/>
        <end position="638"/>
    </location>
</feature>
<feature type="region of interest" description="Disordered" evidence="1">
    <location>
        <begin position="540"/>
        <end position="580"/>
    </location>
</feature>
<feature type="region of interest" description="Disordered" evidence="1">
    <location>
        <begin position="4009"/>
        <end position="4083"/>
    </location>
</feature>
<protein>
    <recommendedName>
        <fullName evidence="2">DUF3752 domain-containing protein</fullName>
    </recommendedName>
</protein>
<dbReference type="PANTHER" id="PTHR39211:SF1">
    <property type="entry name" value="ABNORMAL SPINDLE-LIKE MICROCEPHALY-ASSOCIATED PROTEIN ASH DOMAIN-CONTAINING PROTEIN"/>
    <property type="match status" value="1"/>
</dbReference>
<feature type="compositionally biased region" description="Basic and acidic residues" evidence="1">
    <location>
        <begin position="4113"/>
        <end position="4125"/>
    </location>
</feature>
<feature type="compositionally biased region" description="Basic residues" evidence="1">
    <location>
        <begin position="21"/>
        <end position="30"/>
    </location>
</feature>
<dbReference type="Pfam" id="PF12572">
    <property type="entry name" value="DUF3752"/>
    <property type="match status" value="1"/>
</dbReference>
<feature type="compositionally biased region" description="Polar residues" evidence="1">
    <location>
        <begin position="4278"/>
        <end position="4292"/>
    </location>
</feature>
<gene>
    <name evidence="3" type="ORF">N0F65_005898</name>
</gene>
<feature type="non-terminal residue" evidence="3">
    <location>
        <position position="1"/>
    </location>
</feature>
<sequence>GWAGSGQRTNADPQPGTWARQRCHRASVKVKSHDTDTDMTRGVGAGGSVSPKEAKASGARLGAAARASESSLASKLWAAATGATPRTPPMGPMAAPGGNTSARSKNRGSPALTGATGSSLSPAGRGRALVPRSPTIEVRLLGKSEQAKLEWNGAKTDLFNLGDIYLNDLSDLRVFELVNLTSKSLAVQLKAELRKPFHTSICGFQLENENVALLEHQYVEPEVYDEFNHLPLSVVRSSSKAALRSENAYLMEGYNELFNHIGTVSEIPLEPHETKRFVFSLCAKLDRMRGSSTLASAAYSTNADSSEEERMHLNETSRLMVTGRMVFRPIERITAATSPVSTSSLPEFVVPLQGQVCRSLLRLDVKELHFDDCVPGGSFVKDFTVWNRSEIPLLFKMVSSLANFDDTKDLITLTDYNSGYEVGDKTLQAAAFGHVRIRVTYRPVEIGERFFEIYVQNLHDCRNVKILKIHTVANKEHHREGLLIKEPNGSYLMSGSKLDFGDCYSGIASSKMFVIRNTTEASLHVELTSDRPKEVTFELKLQPNRMRSSRTSRTEEVLSPTDSNDGSSRKGSLSPDGSKALASFTNIDSINSYGLDSDEEPEDNEADYYDEEFMPAKRLSFEENQMGDIDDADDDFEFDREPRQPPRSPPLSPKSRTSRLTETRKRSFRVKAKRPAKMQSRVRDLAYESGVDSANSMCSSPERKRAEPRRRYPPSFDDTTGSNFLVETLDLAPGVERTILIWYCPASNASPDNAVLENSDAIDLKGCRLTKQTFRVSFRCFQIQGSWQQAQARVYDRTLGKSIHIRARTCTSIVTVTPSILHLGDCNIGELKSSSCMLTNHSELPTVVKPLVTSKVISTVPNDEMTLGPKQSTELKIEIIPRKINPNYSRMISIVNLKNKSNIPQVCVRSSNMDAHHVIYHSLFYKLLTQSKSAFLNFEYVAANSVGIQVFDLENITTAPLTLTLQSSDPAKVRLYAFKALPFGDAVKNGKSEDQQKNGEKSQLSVHSSLSSIAMGSSAAVAKTGALNAAIVNPTQVIHRHSGRVIRRRRSIGSVTELGTSTSANKRNMSTVLRGYLNKKLVANAPPPLAHGGSGLLNVQDPNKHRSEHSSAAGSPPVLHNASAETVTTPSTMVASVTSALQSRQSYEELASLVELFDTSRSECEQFCHSSVPSPEKEQDIVAMVRERIRRFQALLSDKKLVPLAQNKERNIRLPSKGHQRIVAVFSPSADPTSSENMKLKVEKHKIFITLPPGGNKKAIGDNSRFDHNRMAWSSSKHPFDSRPSVRELLLKSRVCRSVMNVNQKNINFGRITTSSKSSKKLVVQNMSAIPLVYSVEKTGSISSGFLEIKEGEMGVVKGFGTKEICFEFQPTLAGPFEEKLKIINVQDVDNSVSVTIKAKVVKRETFKLLQSGQVVSLGKCLVGEKSEEIKVAVRNTSRKRREYVIQVDPAFSVPNIRPTFYFSVDETPSCFITQAQEKKLDEELEKLEHKLRIATTKKKTDKIMKLNLKIKRVKALLSGEEVPDETSNGSDSQDSAAKLSESGLDSYDSCNSESEASESEYSSRSRRKHTAPKPVELKPSTPAGQSTNTLHFSLDAEATGRIVAYAVFHSIRSSSSKESDGIGKNANPRSHKSKKRQLRKDSAPAMGVGKFLLYEQQNKDIMKELQYNAEVFYRTAAGESAYCRAVGKSLLPPFAHGAPLRKQVAREASDRVSEEGKPDMPPRVPIAAEKGASQPDRVRESIIPVPRQPEPSSAADEWHPTVEAIGYSNSRPSSLIVPIEEAPVDSQGWKIFFDKGVLRPSSVTIDVKWMPTDVALNLLAFSCVQQNREDASSKKAQESEVTALSNLPSQIAIQPSQSVELHLRWGFASGAGFAPSTSLAACLSGSILAAISKESELCVGKLEFTLGTRSGSTARQSVDVVLVKSIHRSLYLDVEKLDLGQQQQNTDVSSSFVLRNRSNQPIKYLVLSSSARDSNASASTGTGGPGGTSGGEIMLENPTGLVEAGAHVVVGFTYRGTVPGQHTEQIMICNLNDRLDSSTLVLSARVTRPVYVRIPELDPHATGKLDVLQLGPCYVTPEMQDTSVDSPNVSMKFSKVQKLTLHSQVEETLVLCASSNLKTQCYVYDDAKLHREATHVILRGKSKIDLFVAFRPRLPADAFKTGASRDLVGGIRVQLFRCPDSVGSQPEDEKSEMVAEFTVKFVGVAGASLGRVTPSSIDFGVEQLASRSQKSKTHEGRFELVNLSKALPLKYRLHVTSDTDGYADDDKSLRVALKREKGEIPPGESGDIEFRLIAYSNGLFRRRILIENVHYPGKISHVDVVLFVDNGTLNYEVTTKSLNPTDPKTKPGKGTTQPSVIELGMVNVIKMEDEFLDSSSLALASDAEPLLKRYRVFEDRNEGLWFGAYGGAETSESTTRSIVLTNRTSRALVLRPVSTLPLTFGWMGDKSTGQRSHELELTSSGAPATEARKLHPNALEPTSYKPGVWLGPTWTLPAKGKCFLHFRFASIAMTGLIPADQVDNGKLVPFKGLMVVQSFDVGNEQGAEAARTLKITHLSGYYGEARMVVLEKQISLGKIGYSIGWKSSKFELSVKNVSDLAVTFTLSGLSNCIRVCEVRGATRVDFIRSSDSDDNDSIPSLRSLAVQTDLSNKTATSSTGMWRLQPMNSCVIEMELVHTEEAMNSGTYSFPLRVLNMNNPRNVEDVNVSVQVISSYAELVLDPDSSGMGAVDARTSQHVAYLPPTTVPPPLDASLHACGFWFSLKNVYDEDVCVKLSARTSPLLDRILELSLHSRSSNASIANIQIAPGDSVDVRVVCHVFPSARLPTEMLQALSNASDPMDIIDFGEVSLYINVQNMKEAAQKKEIAIRGRLIPGRTFNVSVSTLHFYGVAAEIPADLSPELYPTLKTKFGSRDSGTGMYQLRNLQETFWLRNPCTSQAVNFVIEPVAMFQPGLCLIKGVSASEICAMSEYIQAVAVPSSGTISPGEAVKVTVRLEEATAVAAGADSLEEDRASLHKMRHHPSWRSNSWGAELPPGETVTSSPTHMYLTVRDVDAGLDAGTAAEIDVHLVLQNQLNAMSTEAAKPSYDKDMLGAAFAAREKRLKTSKKPLPMSLSSLGVLNEETHSDSFSEIATHDNFEELDIGSIRSGTISRKNQLAVLAVRGCTPVENSSLENTRYVIDVGQHTVRNGGEVEWEITVEAVYAAVSDNNTPDPVDYKLLLVDKTAASWVQLSRDRGTLDRSRSYQSVVLYFIRQVVGVYSTFLVLQNLANPSDLKVIHVRLEVIADLNSLRSMSAGMDPATNLFRVLVSSHNNNKRHRRQSIEAAQSIPSGSQPQTAPSSGNLVIDYGDVYYHKLYHNHSIVLENSSGLTLDFMLSSNARPQEVSFSVSPTSFNEVSSVTLGAHARMQVFVHFRPLPRSSSTERSNNDSWQREVEVYINCRLVKDFRETVVLKAVCNPPQLLVNVAASRTDDAAIRTDSPALFLSTQPTFLGIVFCMPEANLANSDAQPPNPVDAERFLIVRNSRTDGKAKVALRNDSMFFNVAIDQTMTPPESVVTDYLDSDVCGGRRATLVATIQPLSYVVLRVTPDLAALWKHHQLWDHSVKEHITLYNIRQFAEHYQVTVCFTRSNIASFYVPPSVAESYPLSALEDTIAKFLQNYNQTWKWLLTYQDSTIEGDGRSSTTGFSASKLAGLLSELESALDLSSPLSPRKATTVVQDFLAEGDTNIPALFASKESLHQFLQAYRALYFDFYYITDELVWYGVRGNAPRHSLMLADLAYGVVFGHDIFRCFLLSGNSSGNSGDALDSEVEFPRLLLQWIRQLGHFLSFFPENQEATLPLRQLYDKLRKIELRTTKMAKHQSSEKRRRSDSASESDSDSDSSHKRHRERKHKHKHRKREDKERKHKRKRDRHERDDGAATPDFERALATVEEMLTAFPALLSDLLGLLQTLDDGQMVVISGIANRDIRSRLKTLFPLLGLSKVDSHKGAYKKRGAMKRVSLLETMHGLLARGSTAKDKEPSKTKEESEADASGNKSPVPLLANASEEAPAKRAIGPSLPPSAMSASSTAPGGDDSDDDVIGPALPGMKGFRRADERVEAEMARQALLLEQGQTEETKSSTGGREEWMTMMPSDSALRDAMAGAPPRPTGGKQASFRSREPAAVDHTWFDSPEERDRAKRAELDLELLGYVREENKPLKPSTAKAMPRGKDVDSSICPAAAPESDANTRRQMQSLKDQRGPSLMEQFLANKKKEADKGQGSSSGETSVWNRDRDLASRRGMSTQKATELIQASKQINSRFTAPTVTRQFL</sequence>
<feature type="compositionally biased region" description="Basic and acidic residues" evidence="1">
    <location>
        <begin position="1707"/>
        <end position="1721"/>
    </location>
</feature>
<dbReference type="Gene3D" id="2.60.40.10">
    <property type="entry name" value="Immunoglobulins"/>
    <property type="match status" value="3"/>
</dbReference>
<feature type="compositionally biased region" description="Polar residues" evidence="1">
    <location>
        <begin position="4257"/>
        <end position="4267"/>
    </location>
</feature>
<feature type="region of interest" description="Disordered" evidence="1">
    <location>
        <begin position="1"/>
        <end position="65"/>
    </location>
</feature>
<comment type="caution">
    <text evidence="3">The sequence shown here is derived from an EMBL/GenBank/DDBJ whole genome shotgun (WGS) entry which is preliminary data.</text>
</comment>
<name>A0AAV2Z980_9STRA</name>
<reference evidence="3" key="2">
    <citation type="journal article" date="2023" name="Microbiol Resour">
        <title>Decontamination and Annotation of the Draft Genome Sequence of the Oomycete Lagenidium giganteum ARSEF 373.</title>
        <authorList>
            <person name="Morgan W.R."/>
            <person name="Tartar A."/>
        </authorList>
    </citation>
    <scope>NUCLEOTIDE SEQUENCE</scope>
    <source>
        <strain evidence="3">ARSEF 373</strain>
    </source>
</reference>
<feature type="region of interest" description="Disordered" evidence="1">
    <location>
        <begin position="3314"/>
        <end position="3339"/>
    </location>
</feature>
<feature type="compositionally biased region" description="Polar residues" evidence="1">
    <location>
        <begin position="3322"/>
        <end position="3339"/>
    </location>
</feature>
<feature type="compositionally biased region" description="Basic and acidic residues" evidence="1">
    <location>
        <begin position="3911"/>
        <end position="3921"/>
    </location>
</feature>
<feature type="compositionally biased region" description="Basic residues" evidence="1">
    <location>
        <begin position="3882"/>
        <end position="3910"/>
    </location>
</feature>
<organism evidence="3 4">
    <name type="scientific">Lagenidium giganteum</name>
    <dbReference type="NCBI Taxonomy" id="4803"/>
    <lineage>
        <taxon>Eukaryota</taxon>
        <taxon>Sar</taxon>
        <taxon>Stramenopiles</taxon>
        <taxon>Oomycota</taxon>
        <taxon>Peronosporomycetes</taxon>
        <taxon>Pythiales</taxon>
        <taxon>Pythiaceae</taxon>
    </lineage>
</organism>
<evidence type="ECO:0000313" key="4">
    <source>
        <dbReference type="Proteomes" id="UP001146120"/>
    </source>
</evidence>
<dbReference type="EMBL" id="DAKRPA010000025">
    <property type="protein sequence ID" value="DBA02871.1"/>
    <property type="molecule type" value="Genomic_DNA"/>
</dbReference>
<feature type="compositionally biased region" description="Basic and acidic residues" evidence="1">
    <location>
        <begin position="4013"/>
        <end position="4025"/>
    </location>
</feature>
<accession>A0AAV2Z980</accession>
<feature type="region of interest" description="Disordered" evidence="1">
    <location>
        <begin position="4106"/>
        <end position="4125"/>
    </location>
</feature>
<feature type="compositionally biased region" description="Polar residues" evidence="1">
    <location>
        <begin position="1526"/>
        <end position="1536"/>
    </location>
</feature>
<feature type="region of interest" description="Disordered" evidence="1">
    <location>
        <begin position="1520"/>
        <end position="1589"/>
    </location>
</feature>
<evidence type="ECO:0000259" key="2">
    <source>
        <dbReference type="Pfam" id="PF12572"/>
    </source>
</evidence>
<evidence type="ECO:0000256" key="1">
    <source>
        <dbReference type="SAM" id="MobiDB-lite"/>
    </source>
</evidence>
<dbReference type="InterPro" id="IPR013783">
    <property type="entry name" value="Ig-like_fold"/>
</dbReference>
<feature type="region of interest" description="Disordered" evidence="1">
    <location>
        <begin position="3854"/>
        <end position="3921"/>
    </location>
</feature>
<reference evidence="3" key="1">
    <citation type="submission" date="2022-11" db="EMBL/GenBank/DDBJ databases">
        <authorList>
            <person name="Morgan W.R."/>
            <person name="Tartar A."/>
        </authorList>
    </citation>
    <scope>NUCLEOTIDE SEQUENCE</scope>
    <source>
        <strain evidence="3">ARSEF 373</strain>
    </source>
</reference>
<feature type="compositionally biased region" description="Polar residues" evidence="1">
    <location>
        <begin position="560"/>
        <end position="571"/>
    </location>
</feature>
<feature type="region of interest" description="Disordered" evidence="1">
    <location>
        <begin position="620"/>
        <end position="673"/>
    </location>
</feature>
<keyword evidence="4" id="KW-1185">Reference proteome</keyword>
<feature type="domain" description="DUF3752" evidence="2">
    <location>
        <begin position="4146"/>
        <end position="4299"/>
    </location>
</feature>